<evidence type="ECO:0000256" key="2">
    <source>
        <dbReference type="ARBA" id="ARBA00010742"/>
    </source>
</evidence>
<evidence type="ECO:0000313" key="5">
    <source>
        <dbReference type="Proteomes" id="UP000028725"/>
    </source>
</evidence>
<dbReference type="SUPFAM" id="SSF53850">
    <property type="entry name" value="Periplasmic binding protein-like II"/>
    <property type="match status" value="1"/>
</dbReference>
<accession>A0A085WUC9</accession>
<dbReference type="PATRIC" id="fig|394096.3.peg.1072"/>
<evidence type="ECO:0000313" key="4">
    <source>
        <dbReference type="EMBL" id="KFE71292.1"/>
    </source>
</evidence>
<comment type="subcellular location">
    <subcellularLocation>
        <location evidence="1">Periplasm</location>
    </subcellularLocation>
</comment>
<dbReference type="Pfam" id="PF13379">
    <property type="entry name" value="NMT1_2"/>
    <property type="match status" value="1"/>
</dbReference>
<sequence length="309" mass="34188">MLLLVGWAGCTPAPQTPLVMGTVPWVGTEPFFLARELGLYPGPVHLVEYLSSEQQLRAFQNGVVDAANVTLDEVLNLDRLGQRVQVVLVLDASNGADCVMARPEVSSLADLRGRKVASEAVTLPTYMLARALEQVGLQLQDIRREPWPLAELTAALRKDEVDAVVAFEPYCHQLEAEGARKLFDSSQIPGEIIDVLAVRKSSLEDHPEQVDALIRGWLSALQVLQERPAEAARRMGPRVDLDERAFLEALEGVHHPSLEEQRLQLMSERPLLQDTIERMGAIMVQEQVLPALPDSRLLIDTAPLRRVAP</sequence>
<evidence type="ECO:0000256" key="1">
    <source>
        <dbReference type="ARBA" id="ARBA00004418"/>
    </source>
</evidence>
<name>A0A085WUC9_9BACT</name>
<dbReference type="Proteomes" id="UP000028725">
    <property type="component" value="Unassembled WGS sequence"/>
</dbReference>
<dbReference type="STRING" id="394096.DB31_3422"/>
<reference evidence="4 5" key="1">
    <citation type="submission" date="2014-04" db="EMBL/GenBank/DDBJ databases">
        <title>Genome assembly of Hyalangium minutum DSM 14724.</title>
        <authorList>
            <person name="Sharma G."/>
            <person name="Subramanian S."/>
        </authorList>
    </citation>
    <scope>NUCLEOTIDE SEQUENCE [LARGE SCALE GENOMIC DNA]</scope>
    <source>
        <strain evidence="4 5">DSM 14724</strain>
    </source>
</reference>
<protein>
    <submittedName>
        <fullName evidence="4">Hydroxymethylpyrimidine ABC transporter, substrate-binding component</fullName>
    </submittedName>
</protein>
<comment type="caution">
    <text evidence="4">The sequence shown here is derived from an EMBL/GenBank/DDBJ whole genome shotgun (WGS) entry which is preliminary data.</text>
</comment>
<proteinExistence type="inferred from homology"/>
<dbReference type="RefSeq" id="WP_052419726.1">
    <property type="nucleotide sequence ID" value="NZ_JMCB01000002.1"/>
</dbReference>
<dbReference type="PANTHER" id="PTHR30024">
    <property type="entry name" value="ALIPHATIC SULFONATES-BINDING PROTEIN-RELATED"/>
    <property type="match status" value="1"/>
</dbReference>
<evidence type="ECO:0000256" key="3">
    <source>
        <dbReference type="ARBA" id="ARBA00022729"/>
    </source>
</evidence>
<dbReference type="AlphaFoldDB" id="A0A085WUC9"/>
<dbReference type="Gene3D" id="3.40.190.10">
    <property type="entry name" value="Periplasmic binding protein-like II"/>
    <property type="match status" value="2"/>
</dbReference>
<dbReference type="GO" id="GO:0042597">
    <property type="term" value="C:periplasmic space"/>
    <property type="evidence" value="ECO:0007669"/>
    <property type="project" value="UniProtKB-SubCell"/>
</dbReference>
<organism evidence="4 5">
    <name type="scientific">Hyalangium minutum</name>
    <dbReference type="NCBI Taxonomy" id="394096"/>
    <lineage>
        <taxon>Bacteria</taxon>
        <taxon>Pseudomonadati</taxon>
        <taxon>Myxococcota</taxon>
        <taxon>Myxococcia</taxon>
        <taxon>Myxococcales</taxon>
        <taxon>Cystobacterineae</taxon>
        <taxon>Archangiaceae</taxon>
        <taxon>Hyalangium</taxon>
    </lineage>
</organism>
<comment type="similarity">
    <text evidence="2">Belongs to the bacterial solute-binding protein SsuA/TauA family.</text>
</comment>
<keyword evidence="5" id="KW-1185">Reference proteome</keyword>
<gene>
    <name evidence="4" type="ORF">DB31_3422</name>
</gene>
<keyword evidence="3" id="KW-0732">Signal</keyword>
<dbReference type="PANTHER" id="PTHR30024:SF47">
    <property type="entry name" value="TAURINE-BINDING PERIPLASMIC PROTEIN"/>
    <property type="match status" value="1"/>
</dbReference>
<dbReference type="EMBL" id="JMCB01000002">
    <property type="protein sequence ID" value="KFE71292.1"/>
    <property type="molecule type" value="Genomic_DNA"/>
</dbReference>